<keyword evidence="3" id="KW-1133">Transmembrane helix</keyword>
<dbReference type="Gene3D" id="3.40.50.1240">
    <property type="entry name" value="Phosphoglycerate mutase-like"/>
    <property type="match status" value="1"/>
</dbReference>
<proteinExistence type="inferred from homology"/>
<dbReference type="CDD" id="cd07061">
    <property type="entry name" value="HP_HAP_like"/>
    <property type="match status" value="1"/>
</dbReference>
<accession>A0A9P6CDJ9</accession>
<evidence type="ECO:0000256" key="1">
    <source>
        <dbReference type="ARBA" id="ARBA00005375"/>
    </source>
</evidence>
<evidence type="ECO:0000313" key="4">
    <source>
        <dbReference type="EMBL" id="KAF9458230.1"/>
    </source>
</evidence>
<organism evidence="4 5">
    <name type="scientific">Collybia nuda</name>
    <dbReference type="NCBI Taxonomy" id="64659"/>
    <lineage>
        <taxon>Eukaryota</taxon>
        <taxon>Fungi</taxon>
        <taxon>Dikarya</taxon>
        <taxon>Basidiomycota</taxon>
        <taxon>Agaricomycotina</taxon>
        <taxon>Agaricomycetes</taxon>
        <taxon>Agaricomycetidae</taxon>
        <taxon>Agaricales</taxon>
        <taxon>Tricholomatineae</taxon>
        <taxon>Clitocybaceae</taxon>
        <taxon>Collybia</taxon>
    </lineage>
</organism>
<evidence type="ECO:0000256" key="2">
    <source>
        <dbReference type="SAM" id="MobiDB-lite"/>
    </source>
</evidence>
<comment type="caution">
    <text evidence="4">The sequence shown here is derived from an EMBL/GenBank/DDBJ whole genome shotgun (WGS) entry which is preliminary data.</text>
</comment>
<feature type="compositionally biased region" description="Acidic residues" evidence="2">
    <location>
        <begin position="443"/>
        <end position="452"/>
    </location>
</feature>
<dbReference type="PANTHER" id="PTHR11567">
    <property type="entry name" value="ACID PHOSPHATASE-RELATED"/>
    <property type="match status" value="1"/>
</dbReference>
<comment type="similarity">
    <text evidence="1">Belongs to the histidine acid phosphatase family.</text>
</comment>
<evidence type="ECO:0000256" key="3">
    <source>
        <dbReference type="SAM" id="Phobius"/>
    </source>
</evidence>
<feature type="transmembrane region" description="Helical" evidence="3">
    <location>
        <begin position="405"/>
        <end position="430"/>
    </location>
</feature>
<dbReference type="SUPFAM" id="SSF53254">
    <property type="entry name" value="Phosphoglycerate mutase-like"/>
    <property type="match status" value="1"/>
</dbReference>
<dbReference type="AlphaFoldDB" id="A0A9P6CDJ9"/>
<dbReference type="EMBL" id="MU150346">
    <property type="protein sequence ID" value="KAF9458230.1"/>
    <property type="molecule type" value="Genomic_DNA"/>
</dbReference>
<dbReference type="InterPro" id="IPR000560">
    <property type="entry name" value="His_Pase_clade-2"/>
</dbReference>
<keyword evidence="5" id="KW-1185">Reference proteome</keyword>
<evidence type="ECO:0000313" key="5">
    <source>
        <dbReference type="Proteomes" id="UP000807353"/>
    </source>
</evidence>
<keyword evidence="3" id="KW-0472">Membrane</keyword>
<dbReference type="InterPro" id="IPR029033">
    <property type="entry name" value="His_PPase_superfam"/>
</dbReference>
<protein>
    <submittedName>
        <fullName evidence="4">Histidine phosphatase superfamily</fullName>
    </submittedName>
</protein>
<gene>
    <name evidence="4" type="ORF">BDZ94DRAFT_1313470</name>
</gene>
<feature type="region of interest" description="Disordered" evidence="2">
    <location>
        <begin position="433"/>
        <end position="452"/>
    </location>
</feature>
<dbReference type="OrthoDB" id="258392at2759"/>
<reference evidence="4" key="1">
    <citation type="submission" date="2020-11" db="EMBL/GenBank/DDBJ databases">
        <authorList>
            <consortium name="DOE Joint Genome Institute"/>
            <person name="Ahrendt S."/>
            <person name="Riley R."/>
            <person name="Andreopoulos W."/>
            <person name="Labutti K."/>
            <person name="Pangilinan J."/>
            <person name="Ruiz-Duenas F.J."/>
            <person name="Barrasa J.M."/>
            <person name="Sanchez-Garcia M."/>
            <person name="Camarero S."/>
            <person name="Miyauchi S."/>
            <person name="Serrano A."/>
            <person name="Linde D."/>
            <person name="Babiker R."/>
            <person name="Drula E."/>
            <person name="Ayuso-Fernandez I."/>
            <person name="Pacheco R."/>
            <person name="Padilla G."/>
            <person name="Ferreira P."/>
            <person name="Barriuso J."/>
            <person name="Kellner H."/>
            <person name="Castanera R."/>
            <person name="Alfaro M."/>
            <person name="Ramirez L."/>
            <person name="Pisabarro A.G."/>
            <person name="Kuo A."/>
            <person name="Tritt A."/>
            <person name="Lipzen A."/>
            <person name="He G."/>
            <person name="Yan M."/>
            <person name="Ng V."/>
            <person name="Cullen D."/>
            <person name="Martin F."/>
            <person name="Rosso M.-N."/>
            <person name="Henrissat B."/>
            <person name="Hibbett D."/>
            <person name="Martinez A.T."/>
            <person name="Grigoriev I.V."/>
        </authorList>
    </citation>
    <scope>NUCLEOTIDE SEQUENCE</scope>
    <source>
        <strain evidence="4">CBS 247.69</strain>
    </source>
</reference>
<dbReference type="Pfam" id="PF00328">
    <property type="entry name" value="His_Phos_2"/>
    <property type="match status" value="1"/>
</dbReference>
<dbReference type="Proteomes" id="UP000807353">
    <property type="component" value="Unassembled WGS sequence"/>
</dbReference>
<dbReference type="GO" id="GO:0016791">
    <property type="term" value="F:phosphatase activity"/>
    <property type="evidence" value="ECO:0007669"/>
    <property type="project" value="TreeGrafter"/>
</dbReference>
<dbReference type="PANTHER" id="PTHR11567:SF142">
    <property type="entry name" value="PHOSPHOGLYCERATE MUTASE-LIKE PROTEIN"/>
    <property type="match status" value="1"/>
</dbReference>
<sequence>MASTDSKVLGVVVLVRHGDRHGFYQSPSTYTPSNTILTPLGNQQEFQLGQKLRSLYLDPKSPDYISGINSTLVNDAQFRVRADAGGEGGVILNSAQSLLQGLYPANPGYNTTLANGTTITGPLGGYQYIPIESVEPENDISLEGWTSCNTFAIATKQFYESPVFRQKAAEHDAFLKSLPPYLDGRPVTFENMWNVFDFMNVQAMHNAEFLKALPPTYLTQARDLANWHEYGVFSDQKPDGIGNIPGHTILAPIIEGFHSITNKDDPVKFVYQAISYKPFISLFNLTGAAEANPQLAGIVNFAASIAFEVRQPAAGGEPVLRLNFKNGTDDADYKTYKFFNNTGSGTDVPLSQFIDYMEPLTVKTTAEWCGLCDNNKDRGCDALHLAAATGAHDARPKVSSIGAGFIGAGVTIALALAIIGFLVFLGVIGLGKSKRSKKGKDDNNDDSSEGKA</sequence>
<dbReference type="InterPro" id="IPR050645">
    <property type="entry name" value="Histidine_acid_phosphatase"/>
</dbReference>
<name>A0A9P6CDJ9_9AGAR</name>
<keyword evidence="3" id="KW-0812">Transmembrane</keyword>